<evidence type="ECO:0000256" key="1">
    <source>
        <dbReference type="SAM" id="MobiDB-lite"/>
    </source>
</evidence>
<feature type="region of interest" description="Disordered" evidence="1">
    <location>
        <begin position="1"/>
        <end position="68"/>
    </location>
</feature>
<evidence type="ECO:0000313" key="2">
    <source>
        <dbReference type="EMBL" id="MDC2958789.1"/>
    </source>
</evidence>
<evidence type="ECO:0000313" key="3">
    <source>
        <dbReference type="Proteomes" id="UP001221328"/>
    </source>
</evidence>
<organism evidence="2 3">
    <name type="scientific">Streptomyces gilvifuscus</name>
    <dbReference type="NCBI Taxonomy" id="1550617"/>
    <lineage>
        <taxon>Bacteria</taxon>
        <taxon>Bacillati</taxon>
        <taxon>Actinomycetota</taxon>
        <taxon>Actinomycetes</taxon>
        <taxon>Kitasatosporales</taxon>
        <taxon>Streptomycetaceae</taxon>
        <taxon>Streptomyces</taxon>
    </lineage>
</organism>
<comment type="caution">
    <text evidence="2">The sequence shown here is derived from an EMBL/GenBank/DDBJ whole genome shotgun (WGS) entry which is preliminary data.</text>
</comment>
<proteinExistence type="predicted"/>
<keyword evidence="3" id="KW-1185">Reference proteome</keyword>
<dbReference type="EMBL" id="JAQOSK010000013">
    <property type="protein sequence ID" value="MDC2958789.1"/>
    <property type="molecule type" value="Genomic_DNA"/>
</dbReference>
<name>A0ABT5G1Y3_9ACTN</name>
<gene>
    <name evidence="2" type="ORF">PO587_30560</name>
</gene>
<evidence type="ECO:0008006" key="4">
    <source>
        <dbReference type="Google" id="ProtNLM"/>
    </source>
</evidence>
<sequence>MSTPPPQYQNQPPYGQPQQPYGQPQQPYGYPQQPQAPYGYPQQQQAPYGQPQAPQQPQGPQRPRPGGPLRVVKSAAVVIAIFGALAWYVYDYNTDPDGGKAKAEAAASAQASEDATHDPNIGDCVKVKDPQGEPLPTIVDCGSPEAEYKTADKLLGPDLKCDSKYAYGIQVHQSHQLDYTLCFTKV</sequence>
<protein>
    <recommendedName>
        <fullName evidence="4">DUF4333 domain-containing protein</fullName>
    </recommendedName>
</protein>
<feature type="compositionally biased region" description="Low complexity" evidence="1">
    <location>
        <begin position="8"/>
        <end position="59"/>
    </location>
</feature>
<accession>A0ABT5G1Y3</accession>
<dbReference type="RefSeq" id="WP_272177439.1">
    <property type="nucleotide sequence ID" value="NZ_JAQOSK010000013.1"/>
</dbReference>
<dbReference type="Proteomes" id="UP001221328">
    <property type="component" value="Unassembled WGS sequence"/>
</dbReference>
<reference evidence="2 3" key="1">
    <citation type="journal article" date="2015" name="Int. J. Syst. Evol. Microbiol.">
        <title>Streptomyces gilvifuscus sp. nov., an actinomycete that produces antibacterial compounds isolated from soil.</title>
        <authorList>
            <person name="Nguyen T.M."/>
            <person name="Kim J."/>
        </authorList>
    </citation>
    <scope>NUCLEOTIDE SEQUENCE [LARGE SCALE GENOMIC DNA]</scope>
    <source>
        <strain evidence="2 3">T113</strain>
    </source>
</reference>